<dbReference type="Gene3D" id="1.10.443.10">
    <property type="entry name" value="Intergrase catalytic core"/>
    <property type="match status" value="1"/>
</dbReference>
<proteinExistence type="predicted"/>
<gene>
    <name evidence="4" type="ORF">LCGC14_1542400</name>
</gene>
<dbReference type="InterPro" id="IPR013762">
    <property type="entry name" value="Integrase-like_cat_sf"/>
</dbReference>
<evidence type="ECO:0000259" key="3">
    <source>
        <dbReference type="PROSITE" id="PS51898"/>
    </source>
</evidence>
<dbReference type="CDD" id="cd00397">
    <property type="entry name" value="DNA_BRE_C"/>
    <property type="match status" value="1"/>
</dbReference>
<dbReference type="GO" id="GO:0003677">
    <property type="term" value="F:DNA binding"/>
    <property type="evidence" value="ECO:0007669"/>
    <property type="project" value="UniProtKB-KW"/>
</dbReference>
<dbReference type="PANTHER" id="PTHR30349">
    <property type="entry name" value="PHAGE INTEGRASE-RELATED"/>
    <property type="match status" value="1"/>
</dbReference>
<sequence length="191" mass="21841">MQNPCDSPILKKIFRVARGNQWKIIEKDIVDEIIFKTDNPRDRLMLELMGRGGMRVGEVLNLRAKDVDNQKLFLKSPKSGRQSEVVFIPKKVADRLREYIRANGFKGDQRIFPMGYTGARGIVKRAGRRVGIDLKPHDLRRHAATYASRSGAPLEIVSKIILRHANLSTTQIYLGRISDEEAIRWVENIYG</sequence>
<dbReference type="SUPFAM" id="SSF56349">
    <property type="entry name" value="DNA breaking-rejoining enzymes"/>
    <property type="match status" value="1"/>
</dbReference>
<dbReference type="GO" id="GO:0015074">
    <property type="term" value="P:DNA integration"/>
    <property type="evidence" value="ECO:0007669"/>
    <property type="project" value="InterPro"/>
</dbReference>
<reference evidence="4" key="1">
    <citation type="journal article" date="2015" name="Nature">
        <title>Complex archaea that bridge the gap between prokaryotes and eukaryotes.</title>
        <authorList>
            <person name="Spang A."/>
            <person name="Saw J.H."/>
            <person name="Jorgensen S.L."/>
            <person name="Zaremba-Niedzwiedzka K."/>
            <person name="Martijn J."/>
            <person name="Lind A.E."/>
            <person name="van Eijk R."/>
            <person name="Schleper C."/>
            <person name="Guy L."/>
            <person name="Ettema T.J."/>
        </authorList>
    </citation>
    <scope>NUCLEOTIDE SEQUENCE</scope>
</reference>
<dbReference type="PROSITE" id="PS51898">
    <property type="entry name" value="TYR_RECOMBINASE"/>
    <property type="match status" value="1"/>
</dbReference>
<keyword evidence="1" id="KW-0238">DNA-binding</keyword>
<dbReference type="InterPro" id="IPR050090">
    <property type="entry name" value="Tyrosine_recombinase_XerCD"/>
</dbReference>
<comment type="caution">
    <text evidence="4">The sequence shown here is derived from an EMBL/GenBank/DDBJ whole genome shotgun (WGS) entry which is preliminary data.</text>
</comment>
<evidence type="ECO:0000256" key="2">
    <source>
        <dbReference type="ARBA" id="ARBA00023172"/>
    </source>
</evidence>
<accession>A0A0F9ISQ2</accession>
<dbReference type="Pfam" id="PF00589">
    <property type="entry name" value="Phage_integrase"/>
    <property type="match status" value="1"/>
</dbReference>
<dbReference type="PANTHER" id="PTHR30349:SF41">
    <property type="entry name" value="INTEGRASE_RECOMBINASE PROTEIN MJ0367-RELATED"/>
    <property type="match status" value="1"/>
</dbReference>
<organism evidence="4">
    <name type="scientific">marine sediment metagenome</name>
    <dbReference type="NCBI Taxonomy" id="412755"/>
    <lineage>
        <taxon>unclassified sequences</taxon>
        <taxon>metagenomes</taxon>
        <taxon>ecological metagenomes</taxon>
    </lineage>
</organism>
<evidence type="ECO:0000313" key="4">
    <source>
        <dbReference type="EMBL" id="KKM60383.1"/>
    </source>
</evidence>
<dbReference type="InterPro" id="IPR011010">
    <property type="entry name" value="DNA_brk_join_enz"/>
</dbReference>
<dbReference type="InterPro" id="IPR002104">
    <property type="entry name" value="Integrase_catalytic"/>
</dbReference>
<dbReference type="EMBL" id="LAZR01011689">
    <property type="protein sequence ID" value="KKM60383.1"/>
    <property type="molecule type" value="Genomic_DNA"/>
</dbReference>
<name>A0A0F9ISQ2_9ZZZZ</name>
<evidence type="ECO:0000256" key="1">
    <source>
        <dbReference type="ARBA" id="ARBA00023125"/>
    </source>
</evidence>
<dbReference type="GO" id="GO:0006310">
    <property type="term" value="P:DNA recombination"/>
    <property type="evidence" value="ECO:0007669"/>
    <property type="project" value="UniProtKB-KW"/>
</dbReference>
<dbReference type="AlphaFoldDB" id="A0A0F9ISQ2"/>
<feature type="domain" description="Tyr recombinase" evidence="3">
    <location>
        <begin position="20"/>
        <end position="188"/>
    </location>
</feature>
<keyword evidence="2" id="KW-0233">DNA recombination</keyword>
<protein>
    <recommendedName>
        <fullName evidence="3">Tyr recombinase domain-containing protein</fullName>
    </recommendedName>
</protein>